<evidence type="ECO:0000259" key="5">
    <source>
        <dbReference type="Pfam" id="PF00294"/>
    </source>
</evidence>
<feature type="binding site" evidence="4">
    <location>
        <begin position="284"/>
        <end position="289"/>
    </location>
    <ligand>
        <name>ATP</name>
        <dbReference type="ChEBI" id="CHEBI:30616"/>
    </ligand>
</feature>
<dbReference type="InterPro" id="IPR052700">
    <property type="entry name" value="Carb_kinase_PfkB-like"/>
</dbReference>
<dbReference type="NCBIfam" id="NF011655">
    <property type="entry name" value="PRK15074.1"/>
    <property type="match status" value="1"/>
</dbReference>
<dbReference type="RefSeq" id="WP_317523464.1">
    <property type="nucleotide sequence ID" value="NZ_JAWJZI010000006.1"/>
</dbReference>
<evidence type="ECO:0000256" key="4">
    <source>
        <dbReference type="HAMAP-Rule" id="MF_02246"/>
    </source>
</evidence>
<dbReference type="Proteomes" id="UP001186452">
    <property type="component" value="Unassembled WGS sequence"/>
</dbReference>
<evidence type="ECO:0000256" key="1">
    <source>
        <dbReference type="ARBA" id="ARBA00010688"/>
    </source>
</evidence>
<evidence type="ECO:0000256" key="3">
    <source>
        <dbReference type="ARBA" id="ARBA00022777"/>
    </source>
</evidence>
<feature type="binding site" evidence="4">
    <location>
        <position position="198"/>
    </location>
    <ligand>
        <name>GMP</name>
        <dbReference type="ChEBI" id="CHEBI:58115"/>
    </ligand>
</feature>
<keyword evidence="4" id="KW-0067">ATP-binding</keyword>
<organism evidence="6 7">
    <name type="scientific">Photobacterium rosenbergii</name>
    <dbReference type="NCBI Taxonomy" id="294936"/>
    <lineage>
        <taxon>Bacteria</taxon>
        <taxon>Pseudomonadati</taxon>
        <taxon>Pseudomonadota</taxon>
        <taxon>Gammaproteobacteria</taxon>
        <taxon>Vibrionales</taxon>
        <taxon>Vibrionaceae</taxon>
        <taxon>Photobacterium</taxon>
    </lineage>
</organism>
<sequence>MKFPGQRKSKHYFPVHARDPLLSQAKQDKRLTRTHIVGIDQTLVDIEACVEDEFLERYELSKGHSLVISDEKAEALYRELKDKELISHEFAGGTIGNTLHNYSVLADDKSVLLGVMSKDIEIGSYAYRYLCNTSSRMDMNHLQPVNGPIGRCFALISKEGERTFAINEGRMNQLEPSSIPEDVFKRASALVLTAYLVRCKDGDPMPEATMKAIEYAKKHDVPVVLTLGTKFVIEDDPQWWRDFLRDHVTVVAMNEDEAEALTGESDPLIASEKTLEWVDLVLCTAGPVGLYTAGYTEEEAKRETSLPLLPGEIPEFNRYEFSRPMLKAECQNPIKVYSHIAPYMGGPERIKNTNGAGDGALSALLHDMSANRYHKENVPKSSKHQFDFLTYSSFSQICLYSNRVSYEVLAQHSPRLSRGLPEREDSLEEAYWER</sequence>
<proteinExistence type="inferred from homology"/>
<name>A0ABU3ZKL0_9GAMM</name>
<dbReference type="InterPro" id="IPR046405">
    <property type="entry name" value="IngK"/>
</dbReference>
<evidence type="ECO:0000256" key="2">
    <source>
        <dbReference type="ARBA" id="ARBA00022679"/>
    </source>
</evidence>
<feature type="binding site" evidence="4">
    <location>
        <position position="402"/>
    </location>
    <ligand>
        <name>ATP</name>
        <dbReference type="ChEBI" id="CHEBI:30616"/>
    </ligand>
</feature>
<dbReference type="GO" id="GO:0016301">
    <property type="term" value="F:kinase activity"/>
    <property type="evidence" value="ECO:0007669"/>
    <property type="project" value="UniProtKB-KW"/>
</dbReference>
<comment type="catalytic activity">
    <reaction evidence="4">
        <text>inosine + ATP = IMP + ADP + H(+)</text>
        <dbReference type="Rhea" id="RHEA:21140"/>
        <dbReference type="ChEBI" id="CHEBI:15378"/>
        <dbReference type="ChEBI" id="CHEBI:17596"/>
        <dbReference type="ChEBI" id="CHEBI:30616"/>
        <dbReference type="ChEBI" id="CHEBI:58053"/>
        <dbReference type="ChEBI" id="CHEBI:456216"/>
        <dbReference type="EC" id="2.7.1.73"/>
    </reaction>
</comment>
<feature type="binding site" evidence="4">
    <location>
        <begin position="93"/>
        <end position="97"/>
    </location>
    <ligand>
        <name>GMP</name>
        <dbReference type="ChEBI" id="CHEBI:58115"/>
    </ligand>
</feature>
<gene>
    <name evidence="4" type="primary">gsk</name>
    <name evidence="6" type="ORF">R2X38_16755</name>
</gene>
<keyword evidence="4" id="KW-0460">Magnesium</keyword>
<protein>
    <recommendedName>
        <fullName evidence="4">Guanosine-inosine kinase</fullName>
        <ecNumber evidence="4">2.7.1.73</ecNumber>
    </recommendedName>
</protein>
<comment type="pathway">
    <text evidence="4">Purine metabolism; IMP biosynthesis via salvage pathway; IMP from inosine: step 1/1.</text>
</comment>
<dbReference type="EC" id="2.7.1.73" evidence="4"/>
<keyword evidence="2 4" id="KW-0808">Transferase</keyword>
<dbReference type="PANTHER" id="PTHR43320">
    <property type="entry name" value="SUGAR KINASE"/>
    <property type="match status" value="1"/>
</dbReference>
<dbReference type="SUPFAM" id="SSF53613">
    <property type="entry name" value="Ribokinase-like"/>
    <property type="match status" value="1"/>
</dbReference>
<feature type="domain" description="Carbohydrate kinase PfkB" evidence="5">
    <location>
        <begin position="138"/>
        <end position="293"/>
    </location>
</feature>
<comment type="function">
    <text evidence="4">Catalyzes the phosphorylation of guanosine and inosine to GMP and IMP, respectively.</text>
</comment>
<dbReference type="Pfam" id="PF00294">
    <property type="entry name" value="PfkB"/>
    <property type="match status" value="1"/>
</dbReference>
<evidence type="ECO:0000313" key="7">
    <source>
        <dbReference type="Proteomes" id="UP001186452"/>
    </source>
</evidence>
<dbReference type="HAMAP" id="MF_02246">
    <property type="entry name" value="Gua_Ino_kinase"/>
    <property type="match status" value="1"/>
</dbReference>
<comment type="similarity">
    <text evidence="1 4">Belongs to the carbohydrate kinase PfkB family.</text>
</comment>
<dbReference type="InterPro" id="IPR011611">
    <property type="entry name" value="PfkB_dom"/>
</dbReference>
<keyword evidence="4" id="KW-0660">Purine salvage</keyword>
<reference evidence="6 7" key="1">
    <citation type="submission" date="2023-10" db="EMBL/GenBank/DDBJ databases">
        <title>Marine bacteria isolated from horseshoe crab.</title>
        <authorList>
            <person name="Cheng T.H."/>
        </authorList>
    </citation>
    <scope>NUCLEOTIDE SEQUENCE [LARGE SCALE GENOMIC DNA]</scope>
    <source>
        <strain evidence="6 7">HSC6</strain>
    </source>
</reference>
<comment type="caution">
    <text evidence="6">The sequence shown here is derived from an EMBL/GenBank/DDBJ whole genome shotgun (WGS) entry which is preliminary data.</text>
</comment>
<dbReference type="InterPro" id="IPR029056">
    <property type="entry name" value="Ribokinase-like"/>
</dbReference>
<comment type="catalytic activity">
    <reaction evidence="4">
        <text>guanosine + ATP = GMP + ADP + H(+)</text>
        <dbReference type="Rhea" id="RHEA:27710"/>
        <dbReference type="ChEBI" id="CHEBI:15378"/>
        <dbReference type="ChEBI" id="CHEBI:16750"/>
        <dbReference type="ChEBI" id="CHEBI:30616"/>
        <dbReference type="ChEBI" id="CHEBI:58115"/>
        <dbReference type="ChEBI" id="CHEBI:456216"/>
        <dbReference type="EC" id="2.7.1.73"/>
    </reaction>
</comment>
<dbReference type="PANTHER" id="PTHR43320:SF3">
    <property type="entry name" value="CARBOHYDRATE KINASE PFKB DOMAIN-CONTAINING PROTEIN"/>
    <property type="match status" value="1"/>
</dbReference>
<feature type="binding site" evidence="4">
    <location>
        <position position="357"/>
    </location>
    <ligand>
        <name>ATP</name>
        <dbReference type="ChEBI" id="CHEBI:30616"/>
    </ligand>
</feature>
<feature type="binding site" evidence="4">
    <location>
        <begin position="40"/>
        <end position="45"/>
    </location>
    <ligand>
        <name>GMP</name>
        <dbReference type="ChEBI" id="CHEBI:58115"/>
    </ligand>
</feature>
<evidence type="ECO:0000313" key="6">
    <source>
        <dbReference type="EMBL" id="MDV5170656.1"/>
    </source>
</evidence>
<dbReference type="Gene3D" id="3.40.1190.20">
    <property type="match status" value="1"/>
</dbReference>
<keyword evidence="4" id="KW-0547">Nucleotide-binding</keyword>
<accession>A0ABU3ZKL0</accession>
<comment type="pathway">
    <text evidence="4">Purine metabolism; GMP biosynthesis via salvage pathway.</text>
</comment>
<keyword evidence="7" id="KW-1185">Reference proteome</keyword>
<keyword evidence="3 4" id="KW-0418">Kinase</keyword>
<dbReference type="EMBL" id="JAWJZI010000006">
    <property type="protein sequence ID" value="MDV5170656.1"/>
    <property type="molecule type" value="Genomic_DNA"/>
</dbReference>
<comment type="cofactor">
    <cofactor evidence="4">
        <name>Mg(2+)</name>
        <dbReference type="ChEBI" id="CHEBI:18420"/>
    </cofactor>
</comment>